<gene>
    <name evidence="1" type="ORF">ACG00Y_18385</name>
</gene>
<evidence type="ECO:0000313" key="2">
    <source>
        <dbReference type="Proteomes" id="UP001606210"/>
    </source>
</evidence>
<accession>A0ABW7F7N7</accession>
<dbReference type="RefSeq" id="WP_394481326.1">
    <property type="nucleotide sequence ID" value="NZ_JBIGHV010000006.1"/>
</dbReference>
<name>A0ABW7F7N7_9BURK</name>
<dbReference type="EMBL" id="JBIGHV010000006">
    <property type="protein sequence ID" value="MFG6431896.1"/>
    <property type="molecule type" value="Genomic_DNA"/>
</dbReference>
<dbReference type="Proteomes" id="UP001606210">
    <property type="component" value="Unassembled WGS sequence"/>
</dbReference>
<keyword evidence="2" id="KW-1185">Reference proteome</keyword>
<protein>
    <submittedName>
        <fullName evidence="1">Uncharacterized protein</fullName>
    </submittedName>
</protein>
<organism evidence="1 2">
    <name type="scientific">Pelomonas parva</name>
    <dbReference type="NCBI Taxonomy" id="3299032"/>
    <lineage>
        <taxon>Bacteria</taxon>
        <taxon>Pseudomonadati</taxon>
        <taxon>Pseudomonadota</taxon>
        <taxon>Betaproteobacteria</taxon>
        <taxon>Burkholderiales</taxon>
        <taxon>Sphaerotilaceae</taxon>
        <taxon>Roseateles</taxon>
    </lineage>
</organism>
<evidence type="ECO:0000313" key="1">
    <source>
        <dbReference type="EMBL" id="MFG6431896.1"/>
    </source>
</evidence>
<proteinExistence type="predicted"/>
<sequence>MNFVDIPDDYSVVVQAHALARCGANAQWLREEFGPVSISEAYGIFVIGPLFGGEVCENIGSKLEQIGMRFFDDFFYADFVLPQWCRMSVRHTAAAS</sequence>
<reference evidence="1 2" key="1">
    <citation type="submission" date="2024-08" db="EMBL/GenBank/DDBJ databases">
        <authorList>
            <person name="Lu H."/>
        </authorList>
    </citation>
    <scope>NUCLEOTIDE SEQUENCE [LARGE SCALE GENOMIC DNA]</scope>
    <source>
        <strain evidence="1 2">LYH14W</strain>
    </source>
</reference>
<comment type="caution">
    <text evidence="1">The sequence shown here is derived from an EMBL/GenBank/DDBJ whole genome shotgun (WGS) entry which is preliminary data.</text>
</comment>